<proteinExistence type="predicted"/>
<keyword evidence="1" id="KW-0472">Membrane</keyword>
<feature type="transmembrane region" description="Helical" evidence="1">
    <location>
        <begin position="20"/>
        <end position="39"/>
    </location>
</feature>
<dbReference type="PROSITE" id="PS51257">
    <property type="entry name" value="PROKAR_LIPOPROTEIN"/>
    <property type="match status" value="1"/>
</dbReference>
<evidence type="ECO:0000256" key="1">
    <source>
        <dbReference type="SAM" id="Phobius"/>
    </source>
</evidence>
<evidence type="ECO:0000313" key="2">
    <source>
        <dbReference type="EMBL" id="QYA18466.1"/>
    </source>
</evidence>
<keyword evidence="1" id="KW-1133">Transmembrane helix</keyword>
<reference evidence="2" key="1">
    <citation type="submission" date="2021-06" db="EMBL/GenBank/DDBJ databases">
        <authorList>
            <person name="Rolland C."/>
        </authorList>
    </citation>
    <scope>NUCLEOTIDE SEQUENCE</scope>
    <source>
        <strain evidence="2">347.936635</strain>
    </source>
</reference>
<keyword evidence="1" id="KW-0812">Transmembrane</keyword>
<organism evidence="2">
    <name type="scientific">Clandestinovirus</name>
    <dbReference type="NCBI Taxonomy" id="2831644"/>
    <lineage>
        <taxon>Viruses</taxon>
    </lineage>
</organism>
<feature type="transmembrane region" description="Helical" evidence="1">
    <location>
        <begin position="155"/>
        <end position="177"/>
    </location>
</feature>
<sequence length="201" mass="23213">MFMTGRNTNTKCSPTDCCFGCFTMSLLVFVGCCVALYWLTHTYIREDCVILQMESCIFVSDSGTQRVHPFFEYTLLVQPVECDKMNTIVKSFGSDTIDFDHYHKNCTLYYEDQVAPQRVVECYWMEDDTNCDVTGTVPPMKSKITKDEPDDMRQIGWCIGFMVVSFLFVIVSFYAVIVRECGGYESCFTRMCKRKSYNSIN</sequence>
<gene>
    <name evidence="2" type="ORF">KOM_12_197</name>
</gene>
<protein>
    <submittedName>
        <fullName evidence="2">Uncharacterized protein</fullName>
    </submittedName>
</protein>
<accession>A0A8F8KP31</accession>
<name>A0A8F8KP31_9VIRU</name>
<dbReference type="EMBL" id="MZ420154">
    <property type="protein sequence ID" value="QYA18466.1"/>
    <property type="molecule type" value="Genomic_DNA"/>
</dbReference>